<name>A0AAV4PIB2_CAEEX</name>
<organism evidence="1 2">
    <name type="scientific">Caerostris extrusa</name>
    <name type="common">Bark spider</name>
    <name type="synonym">Caerostris bankana</name>
    <dbReference type="NCBI Taxonomy" id="172846"/>
    <lineage>
        <taxon>Eukaryota</taxon>
        <taxon>Metazoa</taxon>
        <taxon>Ecdysozoa</taxon>
        <taxon>Arthropoda</taxon>
        <taxon>Chelicerata</taxon>
        <taxon>Arachnida</taxon>
        <taxon>Araneae</taxon>
        <taxon>Araneomorphae</taxon>
        <taxon>Entelegynae</taxon>
        <taxon>Araneoidea</taxon>
        <taxon>Araneidae</taxon>
        <taxon>Caerostris</taxon>
    </lineage>
</organism>
<protein>
    <submittedName>
        <fullName evidence="1">Uncharacterized protein</fullName>
    </submittedName>
</protein>
<evidence type="ECO:0000313" key="2">
    <source>
        <dbReference type="Proteomes" id="UP001054945"/>
    </source>
</evidence>
<proteinExistence type="predicted"/>
<dbReference type="AlphaFoldDB" id="A0AAV4PIB2"/>
<accession>A0AAV4PIB2</accession>
<gene>
    <name evidence="1" type="ORF">CEXT_762971</name>
</gene>
<sequence>MRTSSRADRTVPFALHASAMNYGDIIDLRLWSHTDIWRRTLNGIQFDICFEWKRERASNCFRRQLEFSLEPYYKTYLKGLFRKCKKD</sequence>
<evidence type="ECO:0000313" key="1">
    <source>
        <dbReference type="EMBL" id="GIX96850.1"/>
    </source>
</evidence>
<dbReference type="EMBL" id="BPLR01004706">
    <property type="protein sequence ID" value="GIX96850.1"/>
    <property type="molecule type" value="Genomic_DNA"/>
</dbReference>
<keyword evidence="2" id="KW-1185">Reference proteome</keyword>
<dbReference type="Proteomes" id="UP001054945">
    <property type="component" value="Unassembled WGS sequence"/>
</dbReference>
<comment type="caution">
    <text evidence="1">The sequence shown here is derived from an EMBL/GenBank/DDBJ whole genome shotgun (WGS) entry which is preliminary data.</text>
</comment>
<reference evidence="1 2" key="1">
    <citation type="submission" date="2021-06" db="EMBL/GenBank/DDBJ databases">
        <title>Caerostris extrusa draft genome.</title>
        <authorList>
            <person name="Kono N."/>
            <person name="Arakawa K."/>
        </authorList>
    </citation>
    <scope>NUCLEOTIDE SEQUENCE [LARGE SCALE GENOMIC DNA]</scope>
</reference>